<dbReference type="OrthoDB" id="9805770at2"/>
<name>A0A084GW55_METID</name>
<gene>
    <name evidence="1" type="ORF">GS18_0210540</name>
</gene>
<reference evidence="1 2" key="1">
    <citation type="journal article" date="2005" name="Int. J. Syst. Evol. Microbiol.">
        <title>Bacillus cibi sp. nov., isolated from jeotgal, a traditional Korean fermented seafood.</title>
        <authorList>
            <person name="Yoon J.H."/>
            <person name="Lee C.H."/>
            <person name="Oh T.K."/>
        </authorList>
    </citation>
    <scope>NUCLEOTIDE SEQUENCE [LARGE SCALE GENOMIC DNA]</scope>
    <source>
        <strain evidence="1 2">DSM 16189</strain>
    </source>
</reference>
<dbReference type="EMBL" id="JNVC02000005">
    <property type="protein sequence ID" value="KEZ51567.1"/>
    <property type="molecule type" value="Genomic_DNA"/>
</dbReference>
<accession>A0A084GW55</accession>
<dbReference type="AlphaFoldDB" id="A0A084GW55"/>
<protein>
    <submittedName>
        <fullName evidence="1">Uncharacterized protein</fullName>
    </submittedName>
</protein>
<dbReference type="RefSeq" id="WP_035206969.1">
    <property type="nucleotide sequence ID" value="NZ_JNVC02000005.1"/>
</dbReference>
<organism evidence="1 2">
    <name type="scientific">Metabacillus indicus</name>
    <name type="common">Bacillus indicus</name>
    <dbReference type="NCBI Taxonomy" id="246786"/>
    <lineage>
        <taxon>Bacteria</taxon>
        <taxon>Bacillati</taxon>
        <taxon>Bacillota</taxon>
        <taxon>Bacilli</taxon>
        <taxon>Bacillales</taxon>
        <taxon>Bacillaceae</taxon>
        <taxon>Metabacillus</taxon>
    </lineage>
</organism>
<evidence type="ECO:0000313" key="1">
    <source>
        <dbReference type="EMBL" id="KEZ51567.1"/>
    </source>
</evidence>
<dbReference type="Proteomes" id="UP000028549">
    <property type="component" value="Unassembled WGS sequence"/>
</dbReference>
<evidence type="ECO:0000313" key="2">
    <source>
        <dbReference type="Proteomes" id="UP000028549"/>
    </source>
</evidence>
<comment type="caution">
    <text evidence="1">The sequence shown here is derived from an EMBL/GenBank/DDBJ whole genome shotgun (WGS) entry which is preliminary data.</text>
</comment>
<keyword evidence="2" id="KW-1185">Reference proteome</keyword>
<proteinExistence type="predicted"/>
<sequence length="167" mass="19875">MELTIGAWFNEPKINFKFSHKVDNYIRIQIIEHIMKPLGLLDIEKDVFLHLTVATKKEQDRLEVFLPRKNNRAKSKNYGLWFPYLEIIHSDYPLKSYVEFFVQSLPIIFNEWGVKQEQIENVTQNVFNEILSNKFYELTAEELEELSFSERMLDGILEELGLDNDEE</sequence>